<dbReference type="RefSeq" id="XP_043002784.1">
    <property type="nucleotide sequence ID" value="XM_043159185.1"/>
</dbReference>
<sequence length="284" mass="28917">MPPKRGVSVLNQNEDLRPPPKIPRDNHRKALTKPHTPPHLLPVRDAISEEDEAAGPDASSDLSGEVDVTHLYRGRTTAASPTLAPTDPPALVVAASSSTLESPERIQSASSRDGVENVPGTPCAPLGPPVLLVGKGKAPIRDPQPAGSSVRPNLIPVPNVHAGASGAQTPAPPTGGGRPRPVVSIAAGPPSLARVASDRAQYNPRSGIAGAAEPAAGEERVRSNRHPAVTPVVAVGVAATRDPGDLAGVVVTPMAVVARTPTVTAPAVVRGAAAEIESESVRLH</sequence>
<evidence type="ECO:0000313" key="3">
    <source>
        <dbReference type="Proteomes" id="UP001049176"/>
    </source>
</evidence>
<gene>
    <name evidence="2" type="ORF">E1B28_002277</name>
</gene>
<protein>
    <submittedName>
        <fullName evidence="2">Uncharacterized protein</fullName>
    </submittedName>
</protein>
<name>A0A9P7UL52_9AGAR</name>
<feature type="compositionally biased region" description="Polar residues" evidence="1">
    <location>
        <begin position="95"/>
        <end position="111"/>
    </location>
</feature>
<dbReference type="GeneID" id="66071353"/>
<keyword evidence="3" id="KW-1185">Reference proteome</keyword>
<comment type="caution">
    <text evidence="2">The sequence shown here is derived from an EMBL/GenBank/DDBJ whole genome shotgun (WGS) entry which is preliminary data.</text>
</comment>
<accession>A0A9P7UL52</accession>
<reference evidence="2" key="1">
    <citation type="journal article" date="2021" name="Genome Biol. Evol.">
        <title>The assembled and annotated genome of the fairy-ring fungus Marasmius oreades.</title>
        <authorList>
            <person name="Hiltunen M."/>
            <person name="Ament-Velasquez S.L."/>
            <person name="Johannesson H."/>
        </authorList>
    </citation>
    <scope>NUCLEOTIDE SEQUENCE</scope>
    <source>
        <strain evidence="2">03SP1</strain>
    </source>
</reference>
<organism evidence="2 3">
    <name type="scientific">Marasmius oreades</name>
    <name type="common">fairy-ring Marasmius</name>
    <dbReference type="NCBI Taxonomy" id="181124"/>
    <lineage>
        <taxon>Eukaryota</taxon>
        <taxon>Fungi</taxon>
        <taxon>Dikarya</taxon>
        <taxon>Basidiomycota</taxon>
        <taxon>Agaricomycotina</taxon>
        <taxon>Agaricomycetes</taxon>
        <taxon>Agaricomycetidae</taxon>
        <taxon>Agaricales</taxon>
        <taxon>Marasmiineae</taxon>
        <taxon>Marasmiaceae</taxon>
        <taxon>Marasmius</taxon>
    </lineage>
</organism>
<feature type="region of interest" description="Disordered" evidence="1">
    <location>
        <begin position="1"/>
        <end position="69"/>
    </location>
</feature>
<feature type="region of interest" description="Disordered" evidence="1">
    <location>
        <begin position="95"/>
        <end position="180"/>
    </location>
</feature>
<proteinExistence type="predicted"/>
<evidence type="ECO:0000313" key="2">
    <source>
        <dbReference type="EMBL" id="KAG7086313.1"/>
    </source>
</evidence>
<feature type="compositionally biased region" description="Basic and acidic residues" evidence="1">
    <location>
        <begin position="14"/>
        <end position="25"/>
    </location>
</feature>
<evidence type="ECO:0000256" key="1">
    <source>
        <dbReference type="SAM" id="MobiDB-lite"/>
    </source>
</evidence>
<dbReference type="EMBL" id="CM032190">
    <property type="protein sequence ID" value="KAG7086313.1"/>
    <property type="molecule type" value="Genomic_DNA"/>
</dbReference>
<dbReference type="KEGG" id="more:E1B28_002277"/>
<dbReference type="AlphaFoldDB" id="A0A9P7UL52"/>
<dbReference type="Proteomes" id="UP001049176">
    <property type="component" value="Chromosome 10"/>
</dbReference>